<keyword evidence="7" id="KW-1185">Reference proteome</keyword>
<dbReference type="Gene3D" id="3.40.47.10">
    <property type="match status" value="2"/>
</dbReference>
<dbReference type="AlphaFoldDB" id="A0A165HS99"/>
<feature type="domain" description="Chalcone/stilbene synthase C-terminal" evidence="5">
    <location>
        <begin position="272"/>
        <end position="407"/>
    </location>
</feature>
<dbReference type="Proteomes" id="UP000076842">
    <property type="component" value="Unassembled WGS sequence"/>
</dbReference>
<dbReference type="OrthoDB" id="329835at2759"/>
<evidence type="ECO:0000313" key="7">
    <source>
        <dbReference type="Proteomes" id="UP000076842"/>
    </source>
</evidence>
<dbReference type="Pfam" id="PF02797">
    <property type="entry name" value="Chal_sti_synt_C"/>
    <property type="match status" value="1"/>
</dbReference>
<sequence>MGDIPFDINPITLTPAGPGVWATSRPSAAAASPDIPVTVLPPSLPVGIFGMGVSYGPHDMLPEEFEAYALAHYPASPAMLKTLKINRSTLIRKRGICVPLTSPHLSGPAPRPVEDSVALFLAVGVDLAASAARKALKDWGGSVREITHLVCVTVCASSNPGFDHYLSSALGLSSGVQKTLLHGVGCTGGLAMLRHAAQLVLAAQAVGGRKATVLCVASELPSLYYRHALEDVHTKGEVGPGVTLFADGAGAFVAPGAHKKPIYTVRAYTTLTLPSSAPDLAVNISSSGYNAALSRRVPALTGACALPVLAALQDALGTSLQAGEMDWALHPGGAAVVKAVQQAAQVPEGRLRATWEVYGQQGNVAAVTIVGVLQAMRGWDVQAGEGRQDVLATAFGPGINVEMMMLRRG</sequence>
<dbReference type="InterPro" id="IPR001099">
    <property type="entry name" value="Chalcone/stilbene_synt_N"/>
</dbReference>
<dbReference type="Pfam" id="PF00195">
    <property type="entry name" value="Chal_sti_synt_N"/>
    <property type="match status" value="1"/>
</dbReference>
<dbReference type="InterPro" id="IPR012328">
    <property type="entry name" value="Chalcone/stilbene_synt_C"/>
</dbReference>
<evidence type="ECO:0000256" key="2">
    <source>
        <dbReference type="ARBA" id="ARBA00022679"/>
    </source>
</evidence>
<evidence type="ECO:0000259" key="5">
    <source>
        <dbReference type="Pfam" id="PF02797"/>
    </source>
</evidence>
<keyword evidence="2 3" id="KW-0808">Transferase</keyword>
<dbReference type="GO" id="GO:0016747">
    <property type="term" value="F:acyltransferase activity, transferring groups other than amino-acyl groups"/>
    <property type="evidence" value="ECO:0007669"/>
    <property type="project" value="InterPro"/>
</dbReference>
<dbReference type="SUPFAM" id="SSF53901">
    <property type="entry name" value="Thiolase-like"/>
    <property type="match status" value="2"/>
</dbReference>
<protein>
    <submittedName>
        <fullName evidence="6">Thiolase-like protein</fullName>
    </submittedName>
</protein>
<dbReference type="InterPro" id="IPR016039">
    <property type="entry name" value="Thiolase-like"/>
</dbReference>
<comment type="similarity">
    <text evidence="1 3">Belongs to the thiolase-like superfamily. Chalcone/stilbene synthases family.</text>
</comment>
<organism evidence="6 7">
    <name type="scientific">Calocera cornea HHB12733</name>
    <dbReference type="NCBI Taxonomy" id="1353952"/>
    <lineage>
        <taxon>Eukaryota</taxon>
        <taxon>Fungi</taxon>
        <taxon>Dikarya</taxon>
        <taxon>Basidiomycota</taxon>
        <taxon>Agaricomycotina</taxon>
        <taxon>Dacrymycetes</taxon>
        <taxon>Dacrymycetales</taxon>
        <taxon>Dacrymycetaceae</taxon>
        <taxon>Calocera</taxon>
    </lineage>
</organism>
<dbReference type="GO" id="GO:0030639">
    <property type="term" value="P:polyketide biosynthetic process"/>
    <property type="evidence" value="ECO:0007669"/>
    <property type="project" value="TreeGrafter"/>
</dbReference>
<dbReference type="PANTHER" id="PTHR11877:SF46">
    <property type="entry name" value="TYPE III POLYKETIDE SYNTHASE A"/>
    <property type="match status" value="1"/>
</dbReference>
<dbReference type="EMBL" id="KV423938">
    <property type="protein sequence ID" value="KZT59672.1"/>
    <property type="molecule type" value="Genomic_DNA"/>
</dbReference>
<proteinExistence type="inferred from homology"/>
<feature type="domain" description="Chalcone/stilbene synthase N-terminal" evidence="4">
    <location>
        <begin position="117"/>
        <end position="253"/>
    </location>
</feature>
<reference evidence="6 7" key="1">
    <citation type="journal article" date="2016" name="Mol. Biol. Evol.">
        <title>Comparative Genomics of Early-Diverging Mushroom-Forming Fungi Provides Insights into the Origins of Lignocellulose Decay Capabilities.</title>
        <authorList>
            <person name="Nagy L.G."/>
            <person name="Riley R."/>
            <person name="Tritt A."/>
            <person name="Adam C."/>
            <person name="Daum C."/>
            <person name="Floudas D."/>
            <person name="Sun H."/>
            <person name="Yadav J.S."/>
            <person name="Pangilinan J."/>
            <person name="Larsson K.H."/>
            <person name="Matsuura K."/>
            <person name="Barry K."/>
            <person name="Labutti K."/>
            <person name="Kuo R."/>
            <person name="Ohm R.A."/>
            <person name="Bhattacharya S.S."/>
            <person name="Shirouzu T."/>
            <person name="Yoshinaga Y."/>
            <person name="Martin F.M."/>
            <person name="Grigoriev I.V."/>
            <person name="Hibbett D.S."/>
        </authorList>
    </citation>
    <scope>NUCLEOTIDE SEQUENCE [LARGE SCALE GENOMIC DNA]</scope>
    <source>
        <strain evidence="6 7">HHB12733</strain>
    </source>
</reference>
<evidence type="ECO:0000256" key="3">
    <source>
        <dbReference type="RuleBase" id="RU003633"/>
    </source>
</evidence>
<name>A0A165HS99_9BASI</name>
<evidence type="ECO:0000313" key="6">
    <source>
        <dbReference type="EMBL" id="KZT59672.1"/>
    </source>
</evidence>
<dbReference type="PIRSF" id="PIRSF000451">
    <property type="entry name" value="PKS_III"/>
    <property type="match status" value="1"/>
</dbReference>
<evidence type="ECO:0000256" key="1">
    <source>
        <dbReference type="ARBA" id="ARBA00005531"/>
    </source>
</evidence>
<accession>A0A165HS99</accession>
<keyword evidence="3" id="KW-0012">Acyltransferase</keyword>
<evidence type="ECO:0000259" key="4">
    <source>
        <dbReference type="Pfam" id="PF00195"/>
    </source>
</evidence>
<dbReference type="InterPro" id="IPR011141">
    <property type="entry name" value="Polyketide_synthase_type-III"/>
</dbReference>
<gene>
    <name evidence="6" type="ORF">CALCODRAFT_430574</name>
</gene>
<dbReference type="PANTHER" id="PTHR11877">
    <property type="entry name" value="HYDROXYMETHYLGLUTARYL-COA SYNTHASE"/>
    <property type="match status" value="1"/>
</dbReference>
<dbReference type="STRING" id="1353952.A0A165HS99"/>
<dbReference type="InParanoid" id="A0A165HS99"/>